<dbReference type="Gene3D" id="3.30.390.30">
    <property type="match status" value="1"/>
</dbReference>
<dbReference type="EC" id="1.8.1.4" evidence="2 12"/>
<comment type="cofactor">
    <cofactor evidence="12">
        <name>FAD</name>
        <dbReference type="ChEBI" id="CHEBI:57692"/>
    </cofactor>
    <text evidence="12">Binds 1 FAD per subunit.</text>
</comment>
<evidence type="ECO:0000256" key="9">
    <source>
        <dbReference type="ARBA" id="ARBA00023157"/>
    </source>
</evidence>
<dbReference type="NCBIfam" id="TIGR01350">
    <property type="entry name" value="lipoamide_DH"/>
    <property type="match status" value="1"/>
</dbReference>
<proteinExistence type="inferred from homology"/>
<dbReference type="InterPro" id="IPR006258">
    <property type="entry name" value="Lipoamide_DH"/>
</dbReference>
<evidence type="ECO:0000256" key="11">
    <source>
        <dbReference type="ARBA" id="ARBA00049187"/>
    </source>
</evidence>
<dbReference type="Pfam" id="PF00364">
    <property type="entry name" value="Biotin_lipoyl"/>
    <property type="match status" value="1"/>
</dbReference>
<evidence type="ECO:0000313" key="15">
    <source>
        <dbReference type="EMBL" id="MDQ0567907.1"/>
    </source>
</evidence>
<accession>A0ABU0NER3</accession>
<sequence>MYQVKFADIGEGLTEGTVAEVLVKVGDTVKAGQSLYFVETDKVNSEIPAPIDGKIAVINIKAGQEIKVGEVVMEIDDGSGASVSAPAKQEAKSEPVEENASVIGATPVSNALLPRRNHSSSSTSIQEPVKQEVKKEPVKVNVDVEDTFDVAVIGAGIGGYVSAIKCAQLGLKTLIVEKEYYGGVCLNVGCIPTKTLLKTSHVYHDILHKAKDLGIVVPNTEKVVIDWAQALERKNGVVKKLTGGVKYLLDKNKVTQIKGDAVALDKNTISVNGKNYRANNLIVATGSVPNHLPLPGFDEGRKSGVILDSTGILSVPKIPESLVVIGGGVIGIEFGCLFASLGTKVTVLQGLPTVLEMLDQDVIDVMTKELKTTYKMNVITNASVKVFKNGEVVYEIDGKEQSIKGEFVLESVGRKTSLQGFENIGLELTPRKGIEVNEYQETNLDSVYAVGDVVGKAMLAQSAVKSAIVAANRIAKKANKAHAEDITMDFNKVPSCIYTHPEVAMIGKTEQQLKAENVEYKAFKFPFSAIGKALADDNTTGFVKILIEPKYKTVLGAHIIGNRATEMISEITAVIECEGTITEIANTIHPHPTMSEAVGEVAEALETGKPIHF</sequence>
<evidence type="ECO:0000256" key="4">
    <source>
        <dbReference type="ARBA" id="ARBA00022630"/>
    </source>
</evidence>
<evidence type="ECO:0000256" key="10">
    <source>
        <dbReference type="ARBA" id="ARBA00023284"/>
    </source>
</evidence>
<gene>
    <name evidence="15" type="ORF">J2Z63_000553</name>
</gene>
<organism evidence="15 16">
    <name type="scientific">Mycoplasma yeatsii</name>
    <dbReference type="NCBI Taxonomy" id="51365"/>
    <lineage>
        <taxon>Bacteria</taxon>
        <taxon>Bacillati</taxon>
        <taxon>Mycoplasmatota</taxon>
        <taxon>Mollicutes</taxon>
        <taxon>Mycoplasmataceae</taxon>
        <taxon>Mycoplasma</taxon>
    </lineage>
</organism>
<keyword evidence="10 12" id="KW-0676">Redox-active center</keyword>
<dbReference type="EMBL" id="JAUSWP010000004">
    <property type="protein sequence ID" value="MDQ0567907.1"/>
    <property type="molecule type" value="Genomic_DNA"/>
</dbReference>
<evidence type="ECO:0000259" key="14">
    <source>
        <dbReference type="PROSITE" id="PS50968"/>
    </source>
</evidence>
<keyword evidence="16" id="KW-1185">Reference proteome</keyword>
<dbReference type="InterPro" id="IPR000089">
    <property type="entry name" value="Biotin_lipoyl"/>
</dbReference>
<dbReference type="CDD" id="cd06849">
    <property type="entry name" value="lipoyl_domain"/>
    <property type="match status" value="1"/>
</dbReference>
<keyword evidence="6 12" id="KW-0274">FAD</keyword>
<dbReference type="PRINTS" id="PR00368">
    <property type="entry name" value="FADPNR"/>
</dbReference>
<evidence type="ECO:0000313" key="16">
    <source>
        <dbReference type="Proteomes" id="UP001236620"/>
    </source>
</evidence>
<dbReference type="PIRSF" id="PIRSF000350">
    <property type="entry name" value="Mercury_reductase_MerA"/>
    <property type="match status" value="1"/>
</dbReference>
<dbReference type="RefSeq" id="WP_307444992.1">
    <property type="nucleotide sequence ID" value="NZ_JAUSWP010000004.1"/>
</dbReference>
<evidence type="ECO:0000256" key="13">
    <source>
        <dbReference type="SAM" id="MobiDB-lite"/>
    </source>
</evidence>
<comment type="caution">
    <text evidence="15">The sequence shown here is derived from an EMBL/GenBank/DDBJ whole genome shotgun (WGS) entry which is preliminary data.</text>
</comment>
<evidence type="ECO:0000256" key="7">
    <source>
        <dbReference type="ARBA" id="ARBA00023002"/>
    </source>
</evidence>
<dbReference type="InterPro" id="IPR050151">
    <property type="entry name" value="Class-I_Pyr_Nuc-Dis_Oxidored"/>
</dbReference>
<keyword evidence="5" id="KW-0450">Lipoyl</keyword>
<dbReference type="InterPro" id="IPR001100">
    <property type="entry name" value="Pyr_nuc-diS_OxRdtase"/>
</dbReference>
<dbReference type="PROSITE" id="PS50968">
    <property type="entry name" value="BIOTINYL_LIPOYL"/>
    <property type="match status" value="1"/>
</dbReference>
<dbReference type="InterPro" id="IPR036188">
    <property type="entry name" value="FAD/NAD-bd_sf"/>
</dbReference>
<evidence type="ECO:0000256" key="3">
    <source>
        <dbReference type="ARBA" id="ARBA00016961"/>
    </source>
</evidence>
<evidence type="ECO:0000256" key="6">
    <source>
        <dbReference type="ARBA" id="ARBA00022827"/>
    </source>
</evidence>
<dbReference type="Pfam" id="PF02852">
    <property type="entry name" value="Pyr_redox_dim"/>
    <property type="match status" value="1"/>
</dbReference>
<keyword evidence="4 12" id="KW-0285">Flavoprotein</keyword>
<dbReference type="SUPFAM" id="SSF51905">
    <property type="entry name" value="FAD/NAD(P)-binding domain"/>
    <property type="match status" value="1"/>
</dbReference>
<dbReference type="InterPro" id="IPR011053">
    <property type="entry name" value="Single_hybrid_motif"/>
</dbReference>
<dbReference type="PROSITE" id="PS00189">
    <property type="entry name" value="LIPOYL"/>
    <property type="match status" value="1"/>
</dbReference>
<feature type="domain" description="Lipoyl-binding" evidence="14">
    <location>
        <begin position="1"/>
        <end position="76"/>
    </location>
</feature>
<dbReference type="InterPro" id="IPR012999">
    <property type="entry name" value="Pyr_OxRdtase_I_AS"/>
</dbReference>
<dbReference type="Pfam" id="PF07992">
    <property type="entry name" value="Pyr_redox_2"/>
    <property type="match status" value="1"/>
</dbReference>
<comment type="catalytic activity">
    <reaction evidence="11 12">
        <text>N(6)-[(R)-dihydrolipoyl]-L-lysyl-[protein] + NAD(+) = N(6)-[(R)-lipoyl]-L-lysyl-[protein] + NADH + H(+)</text>
        <dbReference type="Rhea" id="RHEA:15045"/>
        <dbReference type="Rhea" id="RHEA-COMP:10474"/>
        <dbReference type="Rhea" id="RHEA-COMP:10475"/>
        <dbReference type="ChEBI" id="CHEBI:15378"/>
        <dbReference type="ChEBI" id="CHEBI:57540"/>
        <dbReference type="ChEBI" id="CHEBI:57945"/>
        <dbReference type="ChEBI" id="CHEBI:83099"/>
        <dbReference type="ChEBI" id="CHEBI:83100"/>
        <dbReference type="EC" id="1.8.1.4"/>
    </reaction>
</comment>
<keyword evidence="9" id="KW-1015">Disulfide bond</keyword>
<dbReference type="Gene3D" id="2.40.50.100">
    <property type="match status" value="1"/>
</dbReference>
<evidence type="ECO:0000256" key="8">
    <source>
        <dbReference type="ARBA" id="ARBA00023027"/>
    </source>
</evidence>
<dbReference type="Gene3D" id="3.50.50.60">
    <property type="entry name" value="FAD/NAD(P)-binding domain"/>
    <property type="match status" value="2"/>
</dbReference>
<dbReference type="InterPro" id="IPR004099">
    <property type="entry name" value="Pyr_nucl-diS_OxRdtase_dimer"/>
</dbReference>
<comment type="similarity">
    <text evidence="1 12">Belongs to the class-I pyridine nucleotide-disulfide oxidoreductase family.</text>
</comment>
<comment type="miscellaneous">
    <text evidence="12">The active site is a redox-active disulfide bond.</text>
</comment>
<name>A0ABU0NER3_9MOLU</name>
<protein>
    <recommendedName>
        <fullName evidence="3 12">Dihydrolipoyl dehydrogenase</fullName>
        <ecNumber evidence="2 12">1.8.1.4</ecNumber>
    </recommendedName>
</protein>
<evidence type="ECO:0000256" key="1">
    <source>
        <dbReference type="ARBA" id="ARBA00007532"/>
    </source>
</evidence>
<reference evidence="15" key="1">
    <citation type="submission" date="2023-07" db="EMBL/GenBank/DDBJ databases">
        <title>Genomic Encyclopedia of Type Strains, Phase IV (KMG-IV): sequencing the most valuable type-strain genomes for metagenomic binning, comparative biology and taxonomic classification.</title>
        <authorList>
            <person name="Goeker M."/>
        </authorList>
    </citation>
    <scope>NUCLEOTIDE SEQUENCE [LARGE SCALE GENOMIC DNA]</scope>
    <source>
        <strain evidence="15">DSM 22019</strain>
    </source>
</reference>
<dbReference type="InterPro" id="IPR003016">
    <property type="entry name" value="2-oxoA_DH_lipoyl-BS"/>
</dbReference>
<evidence type="ECO:0000256" key="12">
    <source>
        <dbReference type="RuleBase" id="RU003692"/>
    </source>
</evidence>
<dbReference type="PANTHER" id="PTHR22912">
    <property type="entry name" value="DISULFIDE OXIDOREDUCTASE"/>
    <property type="match status" value="1"/>
</dbReference>
<dbReference type="PROSITE" id="PS00076">
    <property type="entry name" value="PYRIDINE_REDOX_1"/>
    <property type="match status" value="1"/>
</dbReference>
<dbReference type="InterPro" id="IPR023753">
    <property type="entry name" value="FAD/NAD-binding_dom"/>
</dbReference>
<evidence type="ECO:0000256" key="2">
    <source>
        <dbReference type="ARBA" id="ARBA00012608"/>
    </source>
</evidence>
<keyword evidence="7 12" id="KW-0560">Oxidoreductase</keyword>
<evidence type="ECO:0000256" key="5">
    <source>
        <dbReference type="ARBA" id="ARBA00022823"/>
    </source>
</evidence>
<dbReference type="InterPro" id="IPR016156">
    <property type="entry name" value="FAD/NAD-linked_Rdtase_dimer_sf"/>
</dbReference>
<dbReference type="PRINTS" id="PR00411">
    <property type="entry name" value="PNDRDTASEI"/>
</dbReference>
<dbReference type="SUPFAM" id="SSF51230">
    <property type="entry name" value="Single hybrid motif"/>
    <property type="match status" value="1"/>
</dbReference>
<dbReference type="SUPFAM" id="SSF55424">
    <property type="entry name" value="FAD/NAD-linked reductases, dimerisation (C-terminal) domain"/>
    <property type="match status" value="1"/>
</dbReference>
<feature type="region of interest" description="Disordered" evidence="13">
    <location>
        <begin position="80"/>
        <end position="100"/>
    </location>
</feature>
<dbReference type="PANTHER" id="PTHR22912:SF160">
    <property type="entry name" value="DIHYDROLIPOYL DEHYDROGENASE"/>
    <property type="match status" value="1"/>
</dbReference>
<dbReference type="Proteomes" id="UP001236620">
    <property type="component" value="Unassembled WGS sequence"/>
</dbReference>
<keyword evidence="8 12" id="KW-0520">NAD</keyword>
<dbReference type="GO" id="GO:0004148">
    <property type="term" value="F:dihydrolipoyl dehydrogenase (NADH) activity"/>
    <property type="evidence" value="ECO:0007669"/>
    <property type="project" value="UniProtKB-EC"/>
</dbReference>